<evidence type="ECO:0000313" key="1">
    <source>
        <dbReference type="EMBL" id="KAF7814977.1"/>
    </source>
</evidence>
<gene>
    <name evidence="1" type="ORF">G2W53_028946</name>
</gene>
<accession>A0A834T4A4</accession>
<reference evidence="1" key="1">
    <citation type="submission" date="2020-09" db="EMBL/GenBank/DDBJ databases">
        <title>Genome-Enabled Discovery of Anthraquinone Biosynthesis in Senna tora.</title>
        <authorList>
            <person name="Kang S.-H."/>
            <person name="Pandey R.P."/>
            <person name="Lee C.-M."/>
            <person name="Sim J.-S."/>
            <person name="Jeong J.-T."/>
            <person name="Choi B.-S."/>
            <person name="Jung M."/>
            <person name="Ginzburg D."/>
            <person name="Zhao K."/>
            <person name="Won S.Y."/>
            <person name="Oh T.-J."/>
            <person name="Yu Y."/>
            <person name="Kim N.-H."/>
            <person name="Lee O.R."/>
            <person name="Lee T.-H."/>
            <person name="Bashyal P."/>
            <person name="Kim T.-S."/>
            <person name="Lee W.-H."/>
            <person name="Kawkins C."/>
            <person name="Kim C.-K."/>
            <person name="Kim J.S."/>
            <person name="Ahn B.O."/>
            <person name="Rhee S.Y."/>
            <person name="Sohng J.K."/>
        </authorList>
    </citation>
    <scope>NUCLEOTIDE SEQUENCE</scope>
    <source>
        <tissue evidence="1">Leaf</tissue>
    </source>
</reference>
<name>A0A834T4A4_9FABA</name>
<comment type="caution">
    <text evidence="1">The sequence shown here is derived from an EMBL/GenBank/DDBJ whole genome shotgun (WGS) entry which is preliminary data.</text>
</comment>
<keyword evidence="2" id="KW-1185">Reference proteome</keyword>
<dbReference type="Proteomes" id="UP000634136">
    <property type="component" value="Unassembled WGS sequence"/>
</dbReference>
<organism evidence="1 2">
    <name type="scientific">Senna tora</name>
    <dbReference type="NCBI Taxonomy" id="362788"/>
    <lineage>
        <taxon>Eukaryota</taxon>
        <taxon>Viridiplantae</taxon>
        <taxon>Streptophyta</taxon>
        <taxon>Embryophyta</taxon>
        <taxon>Tracheophyta</taxon>
        <taxon>Spermatophyta</taxon>
        <taxon>Magnoliopsida</taxon>
        <taxon>eudicotyledons</taxon>
        <taxon>Gunneridae</taxon>
        <taxon>Pentapetalae</taxon>
        <taxon>rosids</taxon>
        <taxon>fabids</taxon>
        <taxon>Fabales</taxon>
        <taxon>Fabaceae</taxon>
        <taxon>Caesalpinioideae</taxon>
        <taxon>Cassia clade</taxon>
        <taxon>Senna</taxon>
    </lineage>
</organism>
<dbReference type="EMBL" id="JAAIUW010000009">
    <property type="protein sequence ID" value="KAF7814977.1"/>
    <property type="molecule type" value="Genomic_DNA"/>
</dbReference>
<dbReference type="AlphaFoldDB" id="A0A834T4A4"/>
<evidence type="ECO:0000313" key="2">
    <source>
        <dbReference type="Proteomes" id="UP000634136"/>
    </source>
</evidence>
<sequence length="140" mass="15352">MVERTSLVHGCLGELWRGMSFPVLVADDDFTGDGGLVEACGSHEVVVLGFLVCESKVDGMLNSNIIESIVVGLPCLHDVDNLVLAIAFCVFAIDEDTIGPARDRPLSNNFLRVVWDLVYQSPTRTLNSITWSVKNMMQSH</sequence>
<proteinExistence type="predicted"/>
<protein>
    <submittedName>
        <fullName evidence="1">L-ascorbate oxidase-like protein</fullName>
    </submittedName>
</protein>